<dbReference type="InterPro" id="IPR024461">
    <property type="entry name" value="CCDC90-like"/>
</dbReference>
<gene>
    <name evidence="9" type="ORF">SISSUDRAFT_1071392</name>
</gene>
<dbReference type="Proteomes" id="UP000076798">
    <property type="component" value="Unassembled WGS sequence"/>
</dbReference>
<name>A0A166BW84_9AGAM</name>
<feature type="compositionally biased region" description="Pro residues" evidence="8">
    <location>
        <begin position="236"/>
        <end position="250"/>
    </location>
</feature>
<dbReference type="GO" id="GO:0005739">
    <property type="term" value="C:mitochondrion"/>
    <property type="evidence" value="ECO:0007669"/>
    <property type="project" value="UniProtKB-SubCell"/>
</dbReference>
<dbReference type="Pfam" id="PF07798">
    <property type="entry name" value="CCDC90-like"/>
    <property type="match status" value="1"/>
</dbReference>
<dbReference type="GO" id="GO:0016020">
    <property type="term" value="C:membrane"/>
    <property type="evidence" value="ECO:0007669"/>
    <property type="project" value="UniProtKB-SubCell"/>
</dbReference>
<dbReference type="AlphaFoldDB" id="A0A166BW84"/>
<protein>
    <recommendedName>
        <fullName evidence="11">DUF1640-domain-containing protein</fullName>
    </recommendedName>
</protein>
<evidence type="ECO:0000313" key="9">
    <source>
        <dbReference type="EMBL" id="KZT36814.1"/>
    </source>
</evidence>
<evidence type="ECO:0008006" key="11">
    <source>
        <dbReference type="Google" id="ProtNLM"/>
    </source>
</evidence>
<dbReference type="PANTHER" id="PTHR14360:SF12">
    <property type="entry name" value="MOZ PROTEIN REPRESENTS A CHROMATIN-ASSOCIATED ACETYLTRANSFERASE"/>
    <property type="match status" value="1"/>
</dbReference>
<feature type="compositionally biased region" description="Polar residues" evidence="8">
    <location>
        <begin position="1"/>
        <end position="35"/>
    </location>
</feature>
<evidence type="ECO:0000256" key="4">
    <source>
        <dbReference type="ARBA" id="ARBA00022989"/>
    </source>
</evidence>
<keyword evidence="6" id="KW-0496">Mitochondrion</keyword>
<comment type="subcellular location">
    <subcellularLocation>
        <location evidence="2">Membrane</location>
    </subcellularLocation>
    <subcellularLocation>
        <location evidence="1">Mitochondrion</location>
    </subcellularLocation>
</comment>
<dbReference type="PANTHER" id="PTHR14360">
    <property type="entry name" value="PROTEIN FMP32, MITOCHONDRIAL"/>
    <property type="match status" value="1"/>
</dbReference>
<organism evidence="9 10">
    <name type="scientific">Sistotremastrum suecicum HHB10207 ss-3</name>
    <dbReference type="NCBI Taxonomy" id="1314776"/>
    <lineage>
        <taxon>Eukaryota</taxon>
        <taxon>Fungi</taxon>
        <taxon>Dikarya</taxon>
        <taxon>Basidiomycota</taxon>
        <taxon>Agaricomycotina</taxon>
        <taxon>Agaricomycetes</taxon>
        <taxon>Sistotremastrales</taxon>
        <taxon>Sistotremastraceae</taxon>
        <taxon>Sistotremastrum</taxon>
    </lineage>
</organism>
<reference evidence="9 10" key="1">
    <citation type="journal article" date="2016" name="Mol. Biol. Evol.">
        <title>Comparative Genomics of Early-Diverging Mushroom-Forming Fungi Provides Insights into the Origins of Lignocellulose Decay Capabilities.</title>
        <authorList>
            <person name="Nagy L.G."/>
            <person name="Riley R."/>
            <person name="Tritt A."/>
            <person name="Adam C."/>
            <person name="Daum C."/>
            <person name="Floudas D."/>
            <person name="Sun H."/>
            <person name="Yadav J.S."/>
            <person name="Pangilinan J."/>
            <person name="Larsson K.H."/>
            <person name="Matsuura K."/>
            <person name="Barry K."/>
            <person name="Labutti K."/>
            <person name="Kuo R."/>
            <person name="Ohm R.A."/>
            <person name="Bhattacharya S.S."/>
            <person name="Shirouzu T."/>
            <person name="Yoshinaga Y."/>
            <person name="Martin F.M."/>
            <person name="Grigoriev I.V."/>
            <person name="Hibbett D.S."/>
        </authorList>
    </citation>
    <scope>NUCLEOTIDE SEQUENCE [LARGE SCALE GENOMIC DNA]</scope>
    <source>
        <strain evidence="9 10">HHB10207 ss-3</strain>
    </source>
</reference>
<evidence type="ECO:0000256" key="5">
    <source>
        <dbReference type="ARBA" id="ARBA00023054"/>
    </source>
</evidence>
<keyword evidence="5" id="KW-0175">Coiled coil</keyword>
<dbReference type="OrthoDB" id="1552at2759"/>
<keyword evidence="10" id="KW-1185">Reference proteome</keyword>
<evidence type="ECO:0000256" key="1">
    <source>
        <dbReference type="ARBA" id="ARBA00004173"/>
    </source>
</evidence>
<dbReference type="EMBL" id="KV428098">
    <property type="protein sequence ID" value="KZT36814.1"/>
    <property type="molecule type" value="Genomic_DNA"/>
</dbReference>
<evidence type="ECO:0000256" key="3">
    <source>
        <dbReference type="ARBA" id="ARBA00022692"/>
    </source>
</evidence>
<proteinExistence type="predicted"/>
<feature type="region of interest" description="Disordered" evidence="8">
    <location>
        <begin position="1"/>
        <end position="54"/>
    </location>
</feature>
<feature type="region of interest" description="Disordered" evidence="8">
    <location>
        <begin position="236"/>
        <end position="278"/>
    </location>
</feature>
<keyword evidence="4" id="KW-1133">Transmembrane helix</keyword>
<evidence type="ECO:0000256" key="2">
    <source>
        <dbReference type="ARBA" id="ARBA00004370"/>
    </source>
</evidence>
<sequence>MSTDPSASTSISLSSHPHAQASQYTEAQANYSDSNLPPPPQTGLSIHLDPDPDAYTAPPFHTHDFYCKLEKQFPRPIAHSLMRATRALLVHRIGRVRRDGLDRKDLDNQAYLFKAAMSEARTEITMRTRKETASINTATSALRREVESLQVKMQEEIANLKHEVQMEVDNRHNEARADIKQQAIAIEDVLNRAIIGLGDVRAEIERVKWDNMRRTVTGLASFILFTIIFMELRPKPPPPPVPQPNFPPKPSMRSMGINIDEMSPDPEREGLENSEYVT</sequence>
<evidence type="ECO:0000256" key="6">
    <source>
        <dbReference type="ARBA" id="ARBA00023128"/>
    </source>
</evidence>
<evidence type="ECO:0000256" key="7">
    <source>
        <dbReference type="ARBA" id="ARBA00023136"/>
    </source>
</evidence>
<keyword evidence="3" id="KW-0812">Transmembrane</keyword>
<accession>A0A166BW84</accession>
<evidence type="ECO:0000256" key="8">
    <source>
        <dbReference type="SAM" id="MobiDB-lite"/>
    </source>
</evidence>
<dbReference type="STRING" id="1314776.A0A166BW84"/>
<keyword evidence="7" id="KW-0472">Membrane</keyword>
<evidence type="ECO:0000313" key="10">
    <source>
        <dbReference type="Proteomes" id="UP000076798"/>
    </source>
</evidence>